<protein>
    <submittedName>
        <fullName evidence="1">Uncharacterized protein</fullName>
    </submittedName>
</protein>
<evidence type="ECO:0000313" key="1">
    <source>
        <dbReference type="EnsemblMetazoa" id="MESCA001368-PA"/>
    </source>
</evidence>
<keyword evidence="2" id="KW-1185">Reference proteome</keyword>
<reference evidence="1" key="2">
    <citation type="submission" date="2015-06" db="UniProtKB">
        <authorList>
            <consortium name="EnsemblMetazoa"/>
        </authorList>
    </citation>
    <scope>IDENTIFICATION</scope>
</reference>
<dbReference type="EMBL" id="CAQQ02193226">
    <property type="status" value="NOT_ANNOTATED_CDS"/>
    <property type="molecule type" value="Genomic_DNA"/>
</dbReference>
<dbReference type="EnsemblMetazoa" id="MESCA001368-RA">
    <property type="protein sequence ID" value="MESCA001368-PA"/>
    <property type="gene ID" value="MESCA001368"/>
</dbReference>
<dbReference type="AlphaFoldDB" id="T1GDI1"/>
<dbReference type="HOGENOM" id="CLU_2707636_0_0_1"/>
<organism evidence="1 2">
    <name type="scientific">Megaselia scalaris</name>
    <name type="common">Humpbacked fly</name>
    <name type="synonym">Phora scalaris</name>
    <dbReference type="NCBI Taxonomy" id="36166"/>
    <lineage>
        <taxon>Eukaryota</taxon>
        <taxon>Metazoa</taxon>
        <taxon>Ecdysozoa</taxon>
        <taxon>Arthropoda</taxon>
        <taxon>Hexapoda</taxon>
        <taxon>Insecta</taxon>
        <taxon>Pterygota</taxon>
        <taxon>Neoptera</taxon>
        <taxon>Endopterygota</taxon>
        <taxon>Diptera</taxon>
        <taxon>Brachycera</taxon>
        <taxon>Muscomorpha</taxon>
        <taxon>Platypezoidea</taxon>
        <taxon>Phoridae</taxon>
        <taxon>Megaseliini</taxon>
        <taxon>Megaselia</taxon>
    </lineage>
</organism>
<evidence type="ECO:0000313" key="2">
    <source>
        <dbReference type="Proteomes" id="UP000015102"/>
    </source>
</evidence>
<name>T1GDI1_MEGSC</name>
<proteinExistence type="predicted"/>
<sequence>MEAGLKLKKPEKGGELDCPYQELIGGLLLAARITRPDINFAVNYFLAWSEANPSIFERNAFFQNNTYFVADEN</sequence>
<dbReference type="EMBL" id="CAQQ02193227">
    <property type="status" value="NOT_ANNOTATED_CDS"/>
    <property type="molecule type" value="Genomic_DNA"/>
</dbReference>
<dbReference type="EMBL" id="CAQQ02193228">
    <property type="status" value="NOT_ANNOTATED_CDS"/>
    <property type="molecule type" value="Genomic_DNA"/>
</dbReference>
<accession>T1GDI1</accession>
<reference evidence="2" key="1">
    <citation type="submission" date="2013-02" db="EMBL/GenBank/DDBJ databases">
        <authorList>
            <person name="Hughes D."/>
        </authorList>
    </citation>
    <scope>NUCLEOTIDE SEQUENCE</scope>
    <source>
        <strain>Durham</strain>
        <strain evidence="2">NC isolate 2 -- Noor lab</strain>
    </source>
</reference>
<dbReference type="Proteomes" id="UP000015102">
    <property type="component" value="Unassembled WGS sequence"/>
</dbReference>